<accession>A0AA38C8M1</accession>
<keyword evidence="3" id="KW-1185">Reference proteome</keyword>
<evidence type="ECO:0000313" key="3">
    <source>
        <dbReference type="Proteomes" id="UP000824469"/>
    </source>
</evidence>
<dbReference type="Pfam" id="PF00122">
    <property type="entry name" value="E1-E2_ATPase"/>
    <property type="match status" value="1"/>
</dbReference>
<dbReference type="PANTHER" id="PTHR42861">
    <property type="entry name" value="CALCIUM-TRANSPORTING ATPASE"/>
    <property type="match status" value="1"/>
</dbReference>
<reference evidence="2 3" key="1">
    <citation type="journal article" date="2021" name="Nat. Plants">
        <title>The Taxus genome provides insights into paclitaxel biosynthesis.</title>
        <authorList>
            <person name="Xiong X."/>
            <person name="Gou J."/>
            <person name="Liao Q."/>
            <person name="Li Y."/>
            <person name="Zhou Q."/>
            <person name="Bi G."/>
            <person name="Li C."/>
            <person name="Du R."/>
            <person name="Wang X."/>
            <person name="Sun T."/>
            <person name="Guo L."/>
            <person name="Liang H."/>
            <person name="Lu P."/>
            <person name="Wu Y."/>
            <person name="Zhang Z."/>
            <person name="Ro D.K."/>
            <person name="Shang Y."/>
            <person name="Huang S."/>
            <person name="Yan J."/>
        </authorList>
    </citation>
    <scope>NUCLEOTIDE SEQUENCE [LARGE SCALE GENOMIC DNA]</scope>
    <source>
        <strain evidence="2">Ta-2019</strain>
    </source>
</reference>
<feature type="non-terminal residue" evidence="2">
    <location>
        <position position="511"/>
    </location>
</feature>
<name>A0AA38C8M1_TAXCH</name>
<evidence type="ECO:0000259" key="1">
    <source>
        <dbReference type="Pfam" id="PF00122"/>
    </source>
</evidence>
<feature type="domain" description="P-type ATPase A" evidence="1">
    <location>
        <begin position="189"/>
        <end position="273"/>
    </location>
</feature>
<protein>
    <recommendedName>
        <fullName evidence="1">P-type ATPase A domain-containing protein</fullName>
    </recommendedName>
</protein>
<dbReference type="Gene3D" id="2.70.150.10">
    <property type="entry name" value="Calcium-transporting ATPase, cytoplasmic transduction domain A"/>
    <property type="match status" value="1"/>
</dbReference>
<dbReference type="Proteomes" id="UP000824469">
    <property type="component" value="Unassembled WGS sequence"/>
</dbReference>
<dbReference type="InterPro" id="IPR008250">
    <property type="entry name" value="ATPase_P-typ_transduc_dom_A_sf"/>
</dbReference>
<dbReference type="SUPFAM" id="SSF81653">
    <property type="entry name" value="Calcium ATPase, transduction domain A"/>
    <property type="match status" value="1"/>
</dbReference>
<gene>
    <name evidence="2" type="ORF">KI387_028958</name>
</gene>
<feature type="non-terminal residue" evidence="2">
    <location>
        <position position="1"/>
    </location>
</feature>
<sequence length="511" mass="57389">TSAGYKEEFCATHLVLSHSLPGNTESKTTYLKSDDPFKLPFNDPRKWIYLKQQVYFILEQLSIIFSIETGHQFFGSALGSCSKTFKEMHAILFFSKPQRLALLVRSMWAVYDSSFWTARPLQAGGSPQKEPPKICKDPCHYEANFKKNVGVKNTTCSYGHRAGLNQIQDSFGMENRDDLLKTKELKAYQADVATVLRNGLLSIVPACDLVPGDIVEVGVGCKVPADMRVIEMLGSQLRIDQAILTGESCSVAKEVGMLILFGGINPNTKRKQDVLQQFWTSTSYNADSRGNPCEFSVEDFNRDDLESYVESSPLILGWAPTTWLKELGMREIITKPDVNIIAIFEDEITTKPDTNTSANQDILSFEGRKIFQYYHENTIVKENTSNQGHKIQNECCLDEREIISVEFQRACSNINHHHITNLTLVEHAHITSLVICLVKSEVLVEEHAAQIKCVLGSQCCLDEREIISAEFQRACSDINHDCITNLTLAEHELEVSDGGVVGMPRKESFQD</sequence>
<dbReference type="AlphaFoldDB" id="A0AA38C8M1"/>
<comment type="caution">
    <text evidence="2">The sequence shown here is derived from an EMBL/GenBank/DDBJ whole genome shotgun (WGS) entry which is preliminary data.</text>
</comment>
<evidence type="ECO:0000313" key="2">
    <source>
        <dbReference type="EMBL" id="KAH9297276.1"/>
    </source>
</evidence>
<proteinExistence type="predicted"/>
<dbReference type="EMBL" id="JAHRHJ020000010">
    <property type="protein sequence ID" value="KAH9297276.1"/>
    <property type="molecule type" value="Genomic_DNA"/>
</dbReference>
<dbReference type="InterPro" id="IPR059000">
    <property type="entry name" value="ATPase_P-type_domA"/>
</dbReference>
<organism evidence="2 3">
    <name type="scientific">Taxus chinensis</name>
    <name type="common">Chinese yew</name>
    <name type="synonym">Taxus wallichiana var. chinensis</name>
    <dbReference type="NCBI Taxonomy" id="29808"/>
    <lineage>
        <taxon>Eukaryota</taxon>
        <taxon>Viridiplantae</taxon>
        <taxon>Streptophyta</taxon>
        <taxon>Embryophyta</taxon>
        <taxon>Tracheophyta</taxon>
        <taxon>Spermatophyta</taxon>
        <taxon>Pinopsida</taxon>
        <taxon>Pinidae</taxon>
        <taxon>Conifers II</taxon>
        <taxon>Cupressales</taxon>
        <taxon>Taxaceae</taxon>
        <taxon>Taxus</taxon>
    </lineage>
</organism>